<feature type="compositionally biased region" description="Basic and acidic residues" evidence="1">
    <location>
        <begin position="1"/>
        <end position="28"/>
    </location>
</feature>
<organism evidence="2 3">
    <name type="scientific">Dendrobium nobile</name>
    <name type="common">Orchid</name>
    <dbReference type="NCBI Taxonomy" id="94219"/>
    <lineage>
        <taxon>Eukaryota</taxon>
        <taxon>Viridiplantae</taxon>
        <taxon>Streptophyta</taxon>
        <taxon>Embryophyta</taxon>
        <taxon>Tracheophyta</taxon>
        <taxon>Spermatophyta</taxon>
        <taxon>Magnoliopsida</taxon>
        <taxon>Liliopsida</taxon>
        <taxon>Asparagales</taxon>
        <taxon>Orchidaceae</taxon>
        <taxon>Epidendroideae</taxon>
        <taxon>Malaxideae</taxon>
        <taxon>Dendrobiinae</taxon>
        <taxon>Dendrobium</taxon>
    </lineage>
</organism>
<protein>
    <submittedName>
        <fullName evidence="2">Uncharacterized protein</fullName>
    </submittedName>
</protein>
<name>A0A8T3C773_DENNO</name>
<evidence type="ECO:0000313" key="2">
    <source>
        <dbReference type="EMBL" id="KAI0526886.1"/>
    </source>
</evidence>
<reference evidence="2" key="1">
    <citation type="journal article" date="2022" name="Front. Genet.">
        <title>Chromosome-Scale Assembly of the Dendrobium nobile Genome Provides Insights Into the Molecular Mechanism of the Biosynthesis of the Medicinal Active Ingredient of Dendrobium.</title>
        <authorList>
            <person name="Xu Q."/>
            <person name="Niu S.-C."/>
            <person name="Li K.-L."/>
            <person name="Zheng P.-J."/>
            <person name="Zhang X.-J."/>
            <person name="Jia Y."/>
            <person name="Liu Y."/>
            <person name="Niu Y.-X."/>
            <person name="Yu L.-H."/>
            <person name="Chen D.-F."/>
            <person name="Zhang G.-Q."/>
        </authorList>
    </citation>
    <scope>NUCLEOTIDE SEQUENCE</scope>
    <source>
        <tissue evidence="2">Leaf</tissue>
    </source>
</reference>
<sequence>MGKKNERTKARFVEPTRKLQNPCKKDLRSGNGMSKDSLVRFRTSSKSPLPIGKNEQ</sequence>
<feature type="region of interest" description="Disordered" evidence="1">
    <location>
        <begin position="1"/>
        <end position="56"/>
    </location>
</feature>
<gene>
    <name evidence="2" type="ORF">KFK09_002479</name>
</gene>
<dbReference type="AlphaFoldDB" id="A0A8T3C773"/>
<keyword evidence="3" id="KW-1185">Reference proteome</keyword>
<evidence type="ECO:0000256" key="1">
    <source>
        <dbReference type="SAM" id="MobiDB-lite"/>
    </source>
</evidence>
<dbReference type="EMBL" id="JAGYWB010000003">
    <property type="protein sequence ID" value="KAI0526886.1"/>
    <property type="molecule type" value="Genomic_DNA"/>
</dbReference>
<proteinExistence type="predicted"/>
<accession>A0A8T3C773</accession>
<dbReference type="Proteomes" id="UP000829196">
    <property type="component" value="Unassembled WGS sequence"/>
</dbReference>
<comment type="caution">
    <text evidence="2">The sequence shown here is derived from an EMBL/GenBank/DDBJ whole genome shotgun (WGS) entry which is preliminary data.</text>
</comment>
<evidence type="ECO:0000313" key="3">
    <source>
        <dbReference type="Proteomes" id="UP000829196"/>
    </source>
</evidence>